<dbReference type="InterPro" id="IPR001763">
    <property type="entry name" value="Rhodanese-like_dom"/>
</dbReference>
<protein>
    <recommendedName>
        <fullName evidence="1">Rhodanese domain-containing protein</fullName>
    </recommendedName>
</protein>
<evidence type="ECO:0000313" key="3">
    <source>
        <dbReference type="Proteomes" id="UP000299102"/>
    </source>
</evidence>
<feature type="domain" description="Rhodanese" evidence="1">
    <location>
        <begin position="51"/>
        <end position="96"/>
    </location>
</feature>
<evidence type="ECO:0000313" key="2">
    <source>
        <dbReference type="EMBL" id="GBP13579.1"/>
    </source>
</evidence>
<accession>A0A4C1TGE4</accession>
<comment type="caution">
    <text evidence="2">The sequence shown here is derived from an EMBL/GenBank/DDBJ whole genome shotgun (WGS) entry which is preliminary data.</text>
</comment>
<dbReference type="Pfam" id="PF00581">
    <property type="entry name" value="Rhodanese"/>
    <property type="match status" value="1"/>
</dbReference>
<dbReference type="SUPFAM" id="SSF52821">
    <property type="entry name" value="Rhodanese/Cell cycle control phosphatase"/>
    <property type="match status" value="1"/>
</dbReference>
<keyword evidence="3" id="KW-1185">Reference proteome</keyword>
<dbReference type="AlphaFoldDB" id="A0A4C1TGE4"/>
<proteinExistence type="predicted"/>
<name>A0A4C1TGE4_EUMVA</name>
<evidence type="ECO:0000259" key="1">
    <source>
        <dbReference type="PROSITE" id="PS50206"/>
    </source>
</evidence>
<gene>
    <name evidence="2" type="ORF">EVAR_6923_1</name>
</gene>
<dbReference type="OrthoDB" id="10261062at2759"/>
<reference evidence="2 3" key="1">
    <citation type="journal article" date="2019" name="Commun. Biol.">
        <title>The bagworm genome reveals a unique fibroin gene that provides high tensile strength.</title>
        <authorList>
            <person name="Kono N."/>
            <person name="Nakamura H."/>
            <person name="Ohtoshi R."/>
            <person name="Tomita M."/>
            <person name="Numata K."/>
            <person name="Arakawa K."/>
        </authorList>
    </citation>
    <scope>NUCLEOTIDE SEQUENCE [LARGE SCALE GENOMIC DNA]</scope>
</reference>
<organism evidence="2 3">
    <name type="scientific">Eumeta variegata</name>
    <name type="common">Bagworm moth</name>
    <name type="synonym">Eumeta japonica</name>
    <dbReference type="NCBI Taxonomy" id="151549"/>
    <lineage>
        <taxon>Eukaryota</taxon>
        <taxon>Metazoa</taxon>
        <taxon>Ecdysozoa</taxon>
        <taxon>Arthropoda</taxon>
        <taxon>Hexapoda</taxon>
        <taxon>Insecta</taxon>
        <taxon>Pterygota</taxon>
        <taxon>Neoptera</taxon>
        <taxon>Endopterygota</taxon>
        <taxon>Lepidoptera</taxon>
        <taxon>Glossata</taxon>
        <taxon>Ditrysia</taxon>
        <taxon>Tineoidea</taxon>
        <taxon>Psychidae</taxon>
        <taxon>Oiketicinae</taxon>
        <taxon>Eumeta</taxon>
    </lineage>
</organism>
<sequence>MRVTSVGITFYFLESHDIDLKILRQENRTSPGELGAVLASVNKENLDSNLERARHLLVDVRSEPEFEMCRIEGAVNHPIDKLSDRGRFSKLLEEIKRNGNRGEYSDGR</sequence>
<dbReference type="EMBL" id="BGZK01000058">
    <property type="protein sequence ID" value="GBP13579.1"/>
    <property type="molecule type" value="Genomic_DNA"/>
</dbReference>
<dbReference type="InterPro" id="IPR036873">
    <property type="entry name" value="Rhodanese-like_dom_sf"/>
</dbReference>
<dbReference type="Gene3D" id="3.40.250.10">
    <property type="entry name" value="Rhodanese-like domain"/>
    <property type="match status" value="1"/>
</dbReference>
<dbReference type="PROSITE" id="PS50206">
    <property type="entry name" value="RHODANESE_3"/>
    <property type="match status" value="1"/>
</dbReference>
<dbReference type="Proteomes" id="UP000299102">
    <property type="component" value="Unassembled WGS sequence"/>
</dbReference>